<dbReference type="Gene3D" id="3.40.50.2300">
    <property type="match status" value="1"/>
</dbReference>
<dbReference type="SUPFAM" id="SSF55874">
    <property type="entry name" value="ATPase domain of HSP90 chaperone/DNA topoisomerase II/histidine kinase"/>
    <property type="match status" value="1"/>
</dbReference>
<dbReference type="EMBL" id="JABWRZ020000001">
    <property type="protein sequence ID" value="MBV4491752.1"/>
    <property type="molecule type" value="Genomic_DNA"/>
</dbReference>
<evidence type="ECO:0000256" key="5">
    <source>
        <dbReference type="PROSITE-ProRule" id="PRU00169"/>
    </source>
</evidence>
<dbReference type="InterPro" id="IPR004358">
    <property type="entry name" value="Sig_transdc_His_kin-like_C"/>
</dbReference>
<dbReference type="Pfam" id="PF08448">
    <property type="entry name" value="PAS_4"/>
    <property type="match status" value="1"/>
</dbReference>
<dbReference type="PANTHER" id="PTHR43065">
    <property type="entry name" value="SENSOR HISTIDINE KINASE"/>
    <property type="match status" value="1"/>
</dbReference>
<dbReference type="InterPro" id="IPR036890">
    <property type="entry name" value="HATPase_C_sf"/>
</dbReference>
<dbReference type="Pfam" id="PF00512">
    <property type="entry name" value="HisKA"/>
    <property type="match status" value="1"/>
</dbReference>
<dbReference type="InterPro" id="IPR003661">
    <property type="entry name" value="HisK_dim/P_dom"/>
</dbReference>
<dbReference type="SMART" id="SM00448">
    <property type="entry name" value="REC"/>
    <property type="match status" value="1"/>
</dbReference>
<dbReference type="InterPro" id="IPR036097">
    <property type="entry name" value="HisK_dim/P_sf"/>
</dbReference>
<proteinExistence type="predicted"/>
<dbReference type="InterPro" id="IPR001789">
    <property type="entry name" value="Sig_transdc_resp-reg_receiver"/>
</dbReference>
<dbReference type="Gene3D" id="1.10.287.130">
    <property type="match status" value="1"/>
</dbReference>
<dbReference type="PROSITE" id="PS50109">
    <property type="entry name" value="HIS_KIN"/>
    <property type="match status" value="1"/>
</dbReference>
<dbReference type="InterPro" id="IPR011006">
    <property type="entry name" value="CheY-like_superfamily"/>
</dbReference>
<evidence type="ECO:0000313" key="8">
    <source>
        <dbReference type="EMBL" id="MBV4491752.1"/>
    </source>
</evidence>
<dbReference type="SUPFAM" id="SSF52172">
    <property type="entry name" value="CheY-like"/>
    <property type="match status" value="1"/>
</dbReference>
<evidence type="ECO:0000313" key="9">
    <source>
        <dbReference type="Proteomes" id="UP000609530"/>
    </source>
</evidence>
<sequence>MQADSLPSLAQLQARVAELEARLAERDDTAQAHIQLLGELLDNSLANVFAADSRMRLVAINRTARETFQRYRGFVPQIGDYVPQFLLNQPDIMGRLAPVWPRVLAGEAFIDIISLGSPDAPRHYEIRYHPLLDAQQQVQGGYLFAYDITERMAEQERLRQAEEALRQSQKMEAVGQLTGGIAHDFNNLLGSLLGALELAEQRLGEQHLAETTRMLGLCRSNAMRAVALVQRLLAFSRQQTLTPQAVDVRCLVADMHDLIRSSTGPHIDFQDRTLAAQWSIRIDPQQLENTLLNLCINARDAMPLGGTLRIGCENADLAAAEAKCLGLPTGHYLHIRVEDTGVGMSSEVLQRAFEPFFTTKPLGQGTGLGLSMAYGFVRQSGGHLLIDSVAGQGTCVHLYLPRDQSAPASCHDEPATSATASVQPVHRIMLVVDQPALRLVLVEVLTELGHQVQAFEGGHRALESLREGPPADLLITDVGLPGRVDDYQLAEAYQDLVEHAPVLLITGYDTTERVHSARLGRRTELLYKPLDLNTLGERVEQLLGIAPHPR</sequence>
<dbReference type="Pfam" id="PF00072">
    <property type="entry name" value="Response_reg"/>
    <property type="match status" value="1"/>
</dbReference>
<dbReference type="EC" id="2.7.13.3" evidence="2"/>
<name>A0ABS6QCS3_9PSED</name>
<keyword evidence="4" id="KW-0418">Kinase</keyword>
<dbReference type="SUPFAM" id="SSF55785">
    <property type="entry name" value="PYP-like sensor domain (PAS domain)"/>
    <property type="match status" value="1"/>
</dbReference>
<dbReference type="Pfam" id="PF02518">
    <property type="entry name" value="HATPase_c"/>
    <property type="match status" value="1"/>
</dbReference>
<keyword evidence="3 5" id="KW-0597">Phosphoprotein</keyword>
<feature type="domain" description="Response regulatory" evidence="7">
    <location>
        <begin position="427"/>
        <end position="543"/>
    </location>
</feature>
<dbReference type="InterPro" id="IPR013656">
    <property type="entry name" value="PAS_4"/>
</dbReference>
<dbReference type="PROSITE" id="PS50110">
    <property type="entry name" value="RESPONSE_REGULATORY"/>
    <property type="match status" value="1"/>
</dbReference>
<dbReference type="SMART" id="SM00387">
    <property type="entry name" value="HATPase_c"/>
    <property type="match status" value="1"/>
</dbReference>
<dbReference type="InterPro" id="IPR003594">
    <property type="entry name" value="HATPase_dom"/>
</dbReference>
<dbReference type="CDD" id="cd00082">
    <property type="entry name" value="HisKA"/>
    <property type="match status" value="1"/>
</dbReference>
<protein>
    <recommendedName>
        <fullName evidence="2">histidine kinase</fullName>
        <ecNumber evidence="2">2.7.13.3</ecNumber>
    </recommendedName>
</protein>
<organism evidence="8 9">
    <name type="scientific">Pseudomonas oryzicola</name>
    <dbReference type="NCBI Taxonomy" id="485876"/>
    <lineage>
        <taxon>Bacteria</taxon>
        <taxon>Pseudomonadati</taxon>
        <taxon>Pseudomonadota</taxon>
        <taxon>Gammaproteobacteria</taxon>
        <taxon>Pseudomonadales</taxon>
        <taxon>Pseudomonadaceae</taxon>
        <taxon>Pseudomonas</taxon>
    </lineage>
</organism>
<evidence type="ECO:0000256" key="3">
    <source>
        <dbReference type="ARBA" id="ARBA00022553"/>
    </source>
</evidence>
<dbReference type="InterPro" id="IPR005467">
    <property type="entry name" value="His_kinase_dom"/>
</dbReference>
<comment type="catalytic activity">
    <reaction evidence="1">
        <text>ATP + protein L-histidine = ADP + protein N-phospho-L-histidine.</text>
        <dbReference type="EC" id="2.7.13.3"/>
    </reaction>
</comment>
<feature type="modified residue" description="4-aspartylphosphate" evidence="5">
    <location>
        <position position="477"/>
    </location>
</feature>
<dbReference type="InterPro" id="IPR035965">
    <property type="entry name" value="PAS-like_dom_sf"/>
</dbReference>
<dbReference type="Gene3D" id="3.30.450.20">
    <property type="entry name" value="PAS domain"/>
    <property type="match status" value="1"/>
</dbReference>
<keyword evidence="4" id="KW-0808">Transferase</keyword>
<evidence type="ECO:0000256" key="2">
    <source>
        <dbReference type="ARBA" id="ARBA00012438"/>
    </source>
</evidence>
<evidence type="ECO:0000259" key="7">
    <source>
        <dbReference type="PROSITE" id="PS50110"/>
    </source>
</evidence>
<feature type="domain" description="Histidine kinase" evidence="6">
    <location>
        <begin position="180"/>
        <end position="404"/>
    </location>
</feature>
<evidence type="ECO:0000259" key="6">
    <source>
        <dbReference type="PROSITE" id="PS50109"/>
    </source>
</evidence>
<reference evidence="8 9" key="1">
    <citation type="journal article" date="2020" name="Microorganisms">
        <title>Reliable Identification of Environmental Pseudomonas Isolates Using the rpoD Gene.</title>
        <authorList>
            <consortium name="The Broad Institute Genome Sequencing Platform"/>
            <person name="Girard L."/>
            <person name="Lood C."/>
            <person name="Rokni-Zadeh H."/>
            <person name="van Noort V."/>
            <person name="Lavigne R."/>
            <person name="De Mot R."/>
        </authorList>
    </citation>
    <scope>NUCLEOTIDE SEQUENCE [LARGE SCALE GENOMIC DNA]</scope>
    <source>
        <strain evidence="8 9">RD9SR1</strain>
    </source>
</reference>
<keyword evidence="9" id="KW-1185">Reference proteome</keyword>
<dbReference type="PRINTS" id="PR00344">
    <property type="entry name" value="BCTRLSENSOR"/>
</dbReference>
<accession>A0ABS6QCS3</accession>
<dbReference type="Gene3D" id="3.30.565.10">
    <property type="entry name" value="Histidine kinase-like ATPase, C-terminal domain"/>
    <property type="match status" value="1"/>
</dbReference>
<dbReference type="Proteomes" id="UP000609530">
    <property type="component" value="Unassembled WGS sequence"/>
</dbReference>
<evidence type="ECO:0000256" key="4">
    <source>
        <dbReference type="ARBA" id="ARBA00022777"/>
    </source>
</evidence>
<dbReference type="SUPFAM" id="SSF47384">
    <property type="entry name" value="Homodimeric domain of signal transducing histidine kinase"/>
    <property type="match status" value="1"/>
</dbReference>
<dbReference type="SMART" id="SM00388">
    <property type="entry name" value="HisKA"/>
    <property type="match status" value="1"/>
</dbReference>
<evidence type="ECO:0000256" key="1">
    <source>
        <dbReference type="ARBA" id="ARBA00000085"/>
    </source>
</evidence>
<comment type="caution">
    <text evidence="8">The sequence shown here is derived from an EMBL/GenBank/DDBJ whole genome shotgun (WGS) entry which is preliminary data.</text>
</comment>
<dbReference type="RefSeq" id="WP_186676605.1">
    <property type="nucleotide sequence ID" value="NZ_JABWRZ020000001.1"/>
</dbReference>
<gene>
    <name evidence="8" type="ORF">HU760_014235</name>
</gene>
<dbReference type="PANTHER" id="PTHR43065:SF42">
    <property type="entry name" value="TWO-COMPONENT SENSOR PPRA"/>
    <property type="match status" value="1"/>
</dbReference>